<dbReference type="VEuPathDB" id="TrichDB:TVAG_202910"/>
<evidence type="ECO:0000313" key="1">
    <source>
        <dbReference type="EMBL" id="EAY05833.1"/>
    </source>
</evidence>
<reference evidence="1" key="2">
    <citation type="journal article" date="2007" name="Science">
        <title>Draft genome sequence of the sexually transmitted pathogen Trichomonas vaginalis.</title>
        <authorList>
            <person name="Carlton J.M."/>
            <person name="Hirt R.P."/>
            <person name="Silva J.C."/>
            <person name="Delcher A.L."/>
            <person name="Schatz M."/>
            <person name="Zhao Q."/>
            <person name="Wortman J.R."/>
            <person name="Bidwell S.L."/>
            <person name="Alsmark U.C.M."/>
            <person name="Besteiro S."/>
            <person name="Sicheritz-Ponten T."/>
            <person name="Noel C.J."/>
            <person name="Dacks J.B."/>
            <person name="Foster P.G."/>
            <person name="Simillion C."/>
            <person name="Van de Peer Y."/>
            <person name="Miranda-Saavedra D."/>
            <person name="Barton G.J."/>
            <person name="Westrop G.D."/>
            <person name="Mueller S."/>
            <person name="Dessi D."/>
            <person name="Fiori P.L."/>
            <person name="Ren Q."/>
            <person name="Paulsen I."/>
            <person name="Zhang H."/>
            <person name="Bastida-Corcuera F.D."/>
            <person name="Simoes-Barbosa A."/>
            <person name="Brown M.T."/>
            <person name="Hayes R.D."/>
            <person name="Mukherjee M."/>
            <person name="Okumura C.Y."/>
            <person name="Schneider R."/>
            <person name="Smith A.J."/>
            <person name="Vanacova S."/>
            <person name="Villalvazo M."/>
            <person name="Haas B.J."/>
            <person name="Pertea M."/>
            <person name="Feldblyum T.V."/>
            <person name="Utterback T.R."/>
            <person name="Shu C.L."/>
            <person name="Osoegawa K."/>
            <person name="de Jong P.J."/>
            <person name="Hrdy I."/>
            <person name="Horvathova L."/>
            <person name="Zubacova Z."/>
            <person name="Dolezal P."/>
            <person name="Malik S.B."/>
            <person name="Logsdon J.M. Jr."/>
            <person name="Henze K."/>
            <person name="Gupta A."/>
            <person name="Wang C.C."/>
            <person name="Dunne R.L."/>
            <person name="Upcroft J.A."/>
            <person name="Upcroft P."/>
            <person name="White O."/>
            <person name="Salzberg S.L."/>
            <person name="Tang P."/>
            <person name="Chiu C.-H."/>
            <person name="Lee Y.-S."/>
            <person name="Embley T.M."/>
            <person name="Coombs G.H."/>
            <person name="Mottram J.C."/>
            <person name="Tachezy J."/>
            <person name="Fraser-Liggett C.M."/>
            <person name="Johnson P.J."/>
        </authorList>
    </citation>
    <scope>NUCLEOTIDE SEQUENCE [LARGE SCALE GENOMIC DNA]</scope>
    <source>
        <strain evidence="1">G3</strain>
    </source>
</reference>
<reference evidence="1" key="1">
    <citation type="submission" date="2006-10" db="EMBL/GenBank/DDBJ databases">
        <authorList>
            <person name="Amadeo P."/>
            <person name="Zhao Q."/>
            <person name="Wortman J."/>
            <person name="Fraser-Liggett C."/>
            <person name="Carlton J."/>
        </authorList>
    </citation>
    <scope>NUCLEOTIDE SEQUENCE</scope>
    <source>
        <strain evidence="1">G3</strain>
    </source>
</reference>
<accession>A2ENG3</accession>
<dbReference type="EMBL" id="DS113439">
    <property type="protein sequence ID" value="EAY05833.1"/>
    <property type="molecule type" value="Genomic_DNA"/>
</dbReference>
<sequence length="308" mass="34571">MFFFFLSKIYSASINDWTNIFGKLDYPDEYAYLQSRVSIYENGDYFIYDCTFKNTKSAIVSRTDGYTRVMLESITFDSCYNEKSGGSVFIESFGTSTYLLSHICAYRSHLAAKQNAIGTFAVFHLDKKSENILNFTHSALVKCYKEPAKSFYTLGIDGGKENLNYKSAPGAILAHVYSTLIKFSTFANDTTSGNAILILDQGNYTTKSSSFVSNKSPLVASNVLSKGTVKIIDTQFLSNEMRFIAAVEPGYSLLLNKCYTPSNSRFKGEVQNLNPTEFSQTKEIKMFGTYLCRTYEPTPSPTKESDMK</sequence>
<organism evidence="1 2">
    <name type="scientific">Trichomonas vaginalis (strain ATCC PRA-98 / G3)</name>
    <dbReference type="NCBI Taxonomy" id="412133"/>
    <lineage>
        <taxon>Eukaryota</taxon>
        <taxon>Metamonada</taxon>
        <taxon>Parabasalia</taxon>
        <taxon>Trichomonadida</taxon>
        <taxon>Trichomonadidae</taxon>
        <taxon>Trichomonas</taxon>
    </lineage>
</organism>
<dbReference type="AlphaFoldDB" id="A2ENG3"/>
<dbReference type="RefSeq" id="XP_001318056.1">
    <property type="nucleotide sequence ID" value="XM_001318021.1"/>
</dbReference>
<dbReference type="VEuPathDB" id="TrichDB:TVAGG3_0491110"/>
<gene>
    <name evidence="1" type="ORF">TVAG_202910</name>
</gene>
<dbReference type="Proteomes" id="UP000001542">
    <property type="component" value="Unassembled WGS sequence"/>
</dbReference>
<name>A2ENG3_TRIV3</name>
<keyword evidence="2" id="KW-1185">Reference proteome</keyword>
<protein>
    <submittedName>
        <fullName evidence="1">Uncharacterized protein</fullName>
    </submittedName>
</protein>
<proteinExistence type="predicted"/>
<evidence type="ECO:0000313" key="2">
    <source>
        <dbReference type="Proteomes" id="UP000001542"/>
    </source>
</evidence>
<dbReference type="KEGG" id="tva:4763703"/>
<dbReference type="InParanoid" id="A2ENG3"/>